<evidence type="ECO:0000313" key="2">
    <source>
        <dbReference type="Proteomes" id="UP001597045"/>
    </source>
</evidence>
<reference evidence="2" key="1">
    <citation type="journal article" date="2019" name="Int. J. Syst. Evol. Microbiol.">
        <title>The Global Catalogue of Microorganisms (GCM) 10K type strain sequencing project: providing services to taxonomists for standard genome sequencing and annotation.</title>
        <authorList>
            <consortium name="The Broad Institute Genomics Platform"/>
            <consortium name="The Broad Institute Genome Sequencing Center for Infectious Disease"/>
            <person name="Wu L."/>
            <person name="Ma J."/>
        </authorList>
    </citation>
    <scope>NUCLEOTIDE SEQUENCE [LARGE SCALE GENOMIC DNA]</scope>
    <source>
        <strain evidence="2">JCM 31486</strain>
    </source>
</reference>
<comment type="caution">
    <text evidence="1">The sequence shown here is derived from an EMBL/GenBank/DDBJ whole genome shotgun (WGS) entry which is preliminary data.</text>
</comment>
<protein>
    <submittedName>
        <fullName evidence="1">Uncharacterized protein</fullName>
    </submittedName>
</protein>
<organism evidence="1 2">
    <name type="scientific">Kibdelosporangium lantanae</name>
    <dbReference type="NCBI Taxonomy" id="1497396"/>
    <lineage>
        <taxon>Bacteria</taxon>
        <taxon>Bacillati</taxon>
        <taxon>Actinomycetota</taxon>
        <taxon>Actinomycetes</taxon>
        <taxon>Pseudonocardiales</taxon>
        <taxon>Pseudonocardiaceae</taxon>
        <taxon>Kibdelosporangium</taxon>
    </lineage>
</organism>
<gene>
    <name evidence="1" type="ORF">ACFQ1S_20495</name>
</gene>
<dbReference type="Proteomes" id="UP001597045">
    <property type="component" value="Unassembled WGS sequence"/>
</dbReference>
<keyword evidence="2" id="KW-1185">Reference proteome</keyword>
<evidence type="ECO:0000313" key="1">
    <source>
        <dbReference type="EMBL" id="MFD1047744.1"/>
    </source>
</evidence>
<dbReference type="EMBL" id="JBHTIS010001230">
    <property type="protein sequence ID" value="MFD1047744.1"/>
    <property type="molecule type" value="Genomic_DNA"/>
</dbReference>
<proteinExistence type="predicted"/>
<accession>A0ABW3MDN7</accession>
<name>A0ABW3MDN7_9PSEU</name>
<sequence length="100" mass="10677">MSVEPCVQRGGVWYLFLYDVVGVLPKGPGTSGGCSGDTGVDGVPAWLAQCEELVVQLQVRELEAGDPMDGGDGQVQRVSQLLGKWVGGWRVTCRSRRGGR</sequence>